<sequence length="162" mass="18544">MATTPVSATDTIKVSIEKSTNNFNILQAYADSQKQANDYFVQILSNVAETNFYNSHIINQLLQNQHNTQDNQYQGSLEEITKLKEDNEELKSRVQRLEEFVEQMMKKEQDKNSQIQKIIASQNEKPVEPIQKQSVSPSVILPVAPQSRSESYQSIPQNPFLI</sequence>
<dbReference type="EMBL" id="KB206756">
    <property type="protein sequence ID" value="ELP88170.1"/>
    <property type="molecule type" value="Genomic_DNA"/>
</dbReference>
<proteinExistence type="predicted"/>
<evidence type="ECO:0000313" key="3">
    <source>
        <dbReference type="Proteomes" id="UP000014680"/>
    </source>
</evidence>
<dbReference type="RefSeq" id="XP_004254941.1">
    <property type="nucleotide sequence ID" value="XM_004254893.1"/>
</dbReference>
<dbReference type="VEuPathDB" id="AmoebaDB:EIN_223930"/>
<dbReference type="GeneID" id="14887219"/>
<protein>
    <submittedName>
        <fullName evidence="2">Uncharacterized protein</fullName>
    </submittedName>
</protein>
<keyword evidence="1" id="KW-0175">Coiled coil</keyword>
<gene>
    <name evidence="2" type="ORF">EIN_223930</name>
</gene>
<dbReference type="AlphaFoldDB" id="A0A0A1U5N6"/>
<feature type="coiled-coil region" evidence="1">
    <location>
        <begin position="73"/>
        <end position="125"/>
    </location>
</feature>
<accession>A0A0A1U5N6</accession>
<dbReference type="KEGG" id="eiv:EIN_223930"/>
<dbReference type="Proteomes" id="UP000014680">
    <property type="component" value="Unassembled WGS sequence"/>
</dbReference>
<evidence type="ECO:0000256" key="1">
    <source>
        <dbReference type="SAM" id="Coils"/>
    </source>
</evidence>
<name>A0A0A1U5N6_ENTIV</name>
<keyword evidence="3" id="KW-1185">Reference proteome</keyword>
<organism evidence="2 3">
    <name type="scientific">Entamoeba invadens IP1</name>
    <dbReference type="NCBI Taxonomy" id="370355"/>
    <lineage>
        <taxon>Eukaryota</taxon>
        <taxon>Amoebozoa</taxon>
        <taxon>Evosea</taxon>
        <taxon>Archamoebae</taxon>
        <taxon>Mastigamoebida</taxon>
        <taxon>Entamoebidae</taxon>
        <taxon>Entamoeba</taxon>
    </lineage>
</organism>
<reference evidence="2 3" key="1">
    <citation type="submission" date="2012-10" db="EMBL/GenBank/DDBJ databases">
        <authorList>
            <person name="Zafar N."/>
            <person name="Inman J."/>
            <person name="Hall N."/>
            <person name="Lorenzi H."/>
            <person name="Caler E."/>
        </authorList>
    </citation>
    <scope>NUCLEOTIDE SEQUENCE [LARGE SCALE GENOMIC DNA]</scope>
    <source>
        <strain evidence="2 3">IP1</strain>
    </source>
</reference>
<evidence type="ECO:0000313" key="2">
    <source>
        <dbReference type="EMBL" id="ELP88170.1"/>
    </source>
</evidence>